<keyword evidence="3" id="KW-0560">Oxidoreductase</keyword>
<evidence type="ECO:0008006" key="7">
    <source>
        <dbReference type="Google" id="ProtNLM"/>
    </source>
</evidence>
<dbReference type="GO" id="GO:0005783">
    <property type="term" value="C:endoplasmic reticulum"/>
    <property type="evidence" value="ECO:0007669"/>
    <property type="project" value="TreeGrafter"/>
</dbReference>
<dbReference type="InterPro" id="IPR036291">
    <property type="entry name" value="NAD(P)-bd_dom_sf"/>
</dbReference>
<evidence type="ECO:0000313" key="6">
    <source>
        <dbReference type="Proteomes" id="UP001220324"/>
    </source>
</evidence>
<evidence type="ECO:0000256" key="1">
    <source>
        <dbReference type="ARBA" id="ARBA00006484"/>
    </source>
</evidence>
<dbReference type="GO" id="GO:0006654">
    <property type="term" value="P:phosphatidic acid biosynthetic process"/>
    <property type="evidence" value="ECO:0007669"/>
    <property type="project" value="TreeGrafter"/>
</dbReference>
<dbReference type="Pfam" id="PF00106">
    <property type="entry name" value="adh_short"/>
    <property type="match status" value="1"/>
</dbReference>
<dbReference type="PANTHER" id="PTHR44169:SF6">
    <property type="entry name" value="NADPH-DEPENDENT 1-ACYLDIHYDROXYACETONE PHOSPHATE REDUCTASE"/>
    <property type="match status" value="1"/>
</dbReference>
<organism evidence="5 6">
    <name type="scientific">Penicillium frequentans</name>
    <dbReference type="NCBI Taxonomy" id="3151616"/>
    <lineage>
        <taxon>Eukaryota</taxon>
        <taxon>Fungi</taxon>
        <taxon>Dikarya</taxon>
        <taxon>Ascomycota</taxon>
        <taxon>Pezizomycotina</taxon>
        <taxon>Eurotiomycetes</taxon>
        <taxon>Eurotiomycetidae</taxon>
        <taxon>Eurotiales</taxon>
        <taxon>Aspergillaceae</taxon>
        <taxon>Penicillium</taxon>
    </lineage>
</organism>
<dbReference type="EMBL" id="JAQIZZ010000007">
    <property type="protein sequence ID" value="KAJ5532235.1"/>
    <property type="molecule type" value="Genomic_DNA"/>
</dbReference>
<dbReference type="AlphaFoldDB" id="A0AAD6GB19"/>
<proteinExistence type="inferred from homology"/>
<gene>
    <name evidence="5" type="ORF">N7494_008787</name>
</gene>
<comment type="caution">
    <text evidence="5">The sequence shown here is derived from an EMBL/GenBank/DDBJ whole genome shotgun (WGS) entry which is preliminary data.</text>
</comment>
<reference evidence="5 6" key="1">
    <citation type="journal article" date="2023" name="IMA Fungus">
        <title>Comparative genomic study of the Penicillium genus elucidates a diverse pangenome and 15 lateral gene transfer events.</title>
        <authorList>
            <person name="Petersen C."/>
            <person name="Sorensen T."/>
            <person name="Nielsen M.R."/>
            <person name="Sondergaard T.E."/>
            <person name="Sorensen J.L."/>
            <person name="Fitzpatrick D.A."/>
            <person name="Frisvad J.C."/>
            <person name="Nielsen K.L."/>
        </authorList>
    </citation>
    <scope>NUCLEOTIDE SEQUENCE [LARGE SCALE GENOMIC DNA]</scope>
    <source>
        <strain evidence="5 6">IBT 35679</strain>
    </source>
</reference>
<dbReference type="PRINTS" id="PR00080">
    <property type="entry name" value="SDRFAMILY"/>
</dbReference>
<dbReference type="PROSITE" id="PS00061">
    <property type="entry name" value="ADH_SHORT"/>
    <property type="match status" value="1"/>
</dbReference>
<dbReference type="GO" id="GO:0000140">
    <property type="term" value="F:acylglycerone-phosphate reductase (NADP+) activity"/>
    <property type="evidence" value="ECO:0007669"/>
    <property type="project" value="TreeGrafter"/>
</dbReference>
<dbReference type="SUPFAM" id="SSF51735">
    <property type="entry name" value="NAD(P)-binding Rossmann-fold domains"/>
    <property type="match status" value="1"/>
</dbReference>
<evidence type="ECO:0000256" key="2">
    <source>
        <dbReference type="ARBA" id="ARBA00022857"/>
    </source>
</evidence>
<dbReference type="PANTHER" id="PTHR44169">
    <property type="entry name" value="NADPH-DEPENDENT 1-ACYLDIHYDROXYACETONE PHOSPHATE REDUCTASE"/>
    <property type="match status" value="1"/>
</dbReference>
<evidence type="ECO:0000256" key="4">
    <source>
        <dbReference type="RuleBase" id="RU000363"/>
    </source>
</evidence>
<evidence type="ECO:0000313" key="5">
    <source>
        <dbReference type="EMBL" id="KAJ5532235.1"/>
    </source>
</evidence>
<comment type="similarity">
    <text evidence="1 4">Belongs to the short-chain dehydrogenases/reductases (SDR) family.</text>
</comment>
<sequence length="274" mass="29707">MKTVLITGCSDGGIGSALSLEFQKNGFMVFATARTVSKMTELQGIPNIHLLQIDVTSSNDIESALEAVRKATDGKLDVLVNNSGQQVVIPMLEMDSEDGRKLFDVNFWGVFDMIQAFTPCLMEAKGTIVNVSSICSYLHTPFMSVYNASKGALTMFGETLRLEMLPLNIKVITVITGAIETNIMKNSPAPILQESFPYFKAQEQITKLASGDDGVQRMKRKDFAKKVVGDVLLGTSGKVWRGASASATRLASLIVPSWILDDILSKTSGLSTLI</sequence>
<name>A0AAD6GB19_9EURO</name>
<dbReference type="GO" id="GO:0019433">
    <property type="term" value="P:triglyceride catabolic process"/>
    <property type="evidence" value="ECO:0007669"/>
    <property type="project" value="TreeGrafter"/>
</dbReference>
<dbReference type="InterPro" id="IPR002347">
    <property type="entry name" value="SDR_fam"/>
</dbReference>
<dbReference type="Gene3D" id="3.40.50.720">
    <property type="entry name" value="NAD(P)-binding Rossmann-like Domain"/>
    <property type="match status" value="1"/>
</dbReference>
<protein>
    <recommendedName>
        <fullName evidence="7">NADPH-dependent 1-acyldihydroxyacetone phosphate reductase</fullName>
    </recommendedName>
</protein>
<accession>A0AAD6GB19</accession>
<dbReference type="Proteomes" id="UP001220324">
    <property type="component" value="Unassembled WGS sequence"/>
</dbReference>
<evidence type="ECO:0000256" key="3">
    <source>
        <dbReference type="ARBA" id="ARBA00023002"/>
    </source>
</evidence>
<keyword evidence="6" id="KW-1185">Reference proteome</keyword>
<dbReference type="GO" id="GO:0004806">
    <property type="term" value="F:triacylglycerol lipase activity"/>
    <property type="evidence" value="ECO:0007669"/>
    <property type="project" value="TreeGrafter"/>
</dbReference>
<dbReference type="PRINTS" id="PR00081">
    <property type="entry name" value="GDHRDH"/>
</dbReference>
<dbReference type="GO" id="GO:0005811">
    <property type="term" value="C:lipid droplet"/>
    <property type="evidence" value="ECO:0007669"/>
    <property type="project" value="TreeGrafter"/>
</dbReference>
<dbReference type="InterPro" id="IPR020904">
    <property type="entry name" value="Sc_DH/Rdtase_CS"/>
</dbReference>
<keyword evidence="2" id="KW-0521">NADP</keyword>